<organism evidence="2">
    <name type="scientific">Tetraselmis sp. GSL018</name>
    <dbReference type="NCBI Taxonomy" id="582737"/>
    <lineage>
        <taxon>Eukaryota</taxon>
        <taxon>Viridiplantae</taxon>
        <taxon>Chlorophyta</taxon>
        <taxon>core chlorophytes</taxon>
        <taxon>Chlorodendrophyceae</taxon>
        <taxon>Chlorodendrales</taxon>
        <taxon>Chlorodendraceae</taxon>
        <taxon>Tetraselmis</taxon>
    </lineage>
</organism>
<feature type="compositionally biased region" description="Low complexity" evidence="1">
    <location>
        <begin position="189"/>
        <end position="198"/>
    </location>
</feature>
<sequence length="289" mass="30199">PADGAEQARARDRRRTPRELQVRLGGRRSAPRRSRRKADPSAPTARGAVLEQRGLSPPHPGTLGPGGGGQPTLRRRTPNRRCARGRRRHQLAAAADGVGSPPPPEGMGAIGLPTAQRSGPAATGGAGEGKPGSLFTGKPRHPRAVGVAALFPPGRALARLGGRLRRHPRTGEPSPPIYFSLRPKSSGVGRRVPAAPLGRAGGALRRRRPGEGAAPSAQHVEGELGPLRLPLPPTYTGGRFRHRRSCAPGAGHSSHVVPLSDSRMSSTFASLVPDRASRLTCSHSKSVSA</sequence>
<evidence type="ECO:0000313" key="2">
    <source>
        <dbReference type="EMBL" id="JAC80444.1"/>
    </source>
</evidence>
<feature type="non-terminal residue" evidence="2">
    <location>
        <position position="1"/>
    </location>
</feature>
<name>A0A061SBK9_9CHLO</name>
<protein>
    <submittedName>
        <fullName evidence="2">Uncharacterized protein</fullName>
    </submittedName>
</protein>
<feature type="compositionally biased region" description="Basic residues" evidence="1">
    <location>
        <begin position="73"/>
        <end position="90"/>
    </location>
</feature>
<reference evidence="2" key="1">
    <citation type="submission" date="2014-05" db="EMBL/GenBank/DDBJ databases">
        <title>The transcriptome of the halophilic microalga Tetraselmis sp. GSL018 isolated from the Great Salt Lake, Utah.</title>
        <authorList>
            <person name="Jinkerson R.E."/>
            <person name="D'Adamo S."/>
            <person name="Posewitz M.C."/>
        </authorList>
    </citation>
    <scope>NUCLEOTIDE SEQUENCE</scope>
    <source>
        <strain evidence="2">GSL018</strain>
    </source>
</reference>
<gene>
    <name evidence="2" type="ORF">TSPGSL018_10265</name>
</gene>
<feature type="region of interest" description="Disordered" evidence="1">
    <location>
        <begin position="161"/>
        <end position="259"/>
    </location>
</feature>
<dbReference type="AlphaFoldDB" id="A0A061SBK9"/>
<accession>A0A061SBK9</accession>
<proteinExistence type="predicted"/>
<feature type="compositionally biased region" description="Low complexity" evidence="1">
    <location>
        <begin position="223"/>
        <end position="238"/>
    </location>
</feature>
<feature type="region of interest" description="Disordered" evidence="1">
    <location>
        <begin position="1"/>
        <end position="140"/>
    </location>
</feature>
<dbReference type="EMBL" id="GBEZ01004801">
    <property type="protein sequence ID" value="JAC80444.1"/>
    <property type="molecule type" value="Transcribed_RNA"/>
</dbReference>
<feature type="compositionally biased region" description="Basic residues" evidence="1">
    <location>
        <begin position="25"/>
        <end position="36"/>
    </location>
</feature>
<feature type="compositionally biased region" description="Basic and acidic residues" evidence="1">
    <location>
        <begin position="1"/>
        <end position="10"/>
    </location>
</feature>
<evidence type="ECO:0000256" key="1">
    <source>
        <dbReference type="SAM" id="MobiDB-lite"/>
    </source>
</evidence>